<protein>
    <submittedName>
        <fullName evidence="1">Uncharacterized protein</fullName>
    </submittedName>
</protein>
<organism evidence="1 2">
    <name type="scientific">Eleutherodactylus coqui</name>
    <name type="common">Puerto Rican coqui</name>
    <dbReference type="NCBI Taxonomy" id="57060"/>
    <lineage>
        <taxon>Eukaryota</taxon>
        <taxon>Metazoa</taxon>
        <taxon>Chordata</taxon>
        <taxon>Craniata</taxon>
        <taxon>Vertebrata</taxon>
        <taxon>Euteleostomi</taxon>
        <taxon>Amphibia</taxon>
        <taxon>Batrachia</taxon>
        <taxon>Anura</taxon>
        <taxon>Neobatrachia</taxon>
        <taxon>Hyloidea</taxon>
        <taxon>Eleutherodactylidae</taxon>
        <taxon>Eleutherodactylinae</taxon>
        <taxon>Eleutherodactylus</taxon>
        <taxon>Eleutherodactylus</taxon>
    </lineage>
</organism>
<accession>A0A8J6AYV9</accession>
<dbReference type="EMBL" id="WNTK01049862">
    <property type="protein sequence ID" value="KAG9460652.1"/>
    <property type="molecule type" value="Genomic_DNA"/>
</dbReference>
<name>A0A8J6AYV9_ELECQ</name>
<sequence>MLHSTLILTCKGLTARISVLTYPRYCSGRLSVTADLAVDGLDGGWFGLSFSPLYPYGINYTLSQELLPRQDVYLRIGAKRG</sequence>
<evidence type="ECO:0000313" key="2">
    <source>
        <dbReference type="Proteomes" id="UP000770717"/>
    </source>
</evidence>
<proteinExistence type="predicted"/>
<reference evidence="1" key="1">
    <citation type="thesis" date="2020" institute="ProQuest LLC" country="789 East Eisenhower Parkway, Ann Arbor, MI, USA">
        <title>Comparative Genomics and Chromosome Evolution.</title>
        <authorList>
            <person name="Mudd A.B."/>
        </authorList>
    </citation>
    <scope>NUCLEOTIDE SEQUENCE</scope>
    <source>
        <strain evidence="1">HN-11 Male</strain>
        <tissue evidence="1">Kidney and liver</tissue>
    </source>
</reference>
<evidence type="ECO:0000313" key="1">
    <source>
        <dbReference type="EMBL" id="KAG9460652.1"/>
    </source>
</evidence>
<comment type="caution">
    <text evidence="1">The sequence shown here is derived from an EMBL/GenBank/DDBJ whole genome shotgun (WGS) entry which is preliminary data.</text>
</comment>
<dbReference type="AlphaFoldDB" id="A0A8J6AYV9"/>
<gene>
    <name evidence="1" type="ORF">GDO78_020396</name>
</gene>
<keyword evidence="2" id="KW-1185">Reference proteome</keyword>
<dbReference type="Proteomes" id="UP000770717">
    <property type="component" value="Unassembled WGS sequence"/>
</dbReference>